<dbReference type="AlphaFoldDB" id="A0A448L7Y8"/>
<reference evidence="1 2" key="1">
    <citation type="submission" date="2018-12" db="EMBL/GenBank/DDBJ databases">
        <authorList>
            <consortium name="Pathogen Informatics"/>
        </authorList>
    </citation>
    <scope>NUCLEOTIDE SEQUENCE [LARGE SCALE GENOMIC DNA]</scope>
    <source>
        <strain evidence="1 2">NCTC13071</strain>
    </source>
</reference>
<proteinExistence type="predicted"/>
<accession>A0A448L7Y8</accession>
<dbReference type="GeneID" id="85012816"/>
<evidence type="ECO:0000313" key="2">
    <source>
        <dbReference type="Proteomes" id="UP000274578"/>
    </source>
</evidence>
<dbReference type="RefSeq" id="WP_018920910.1">
    <property type="nucleotide sequence ID" value="NZ_LR134384.1"/>
</dbReference>
<dbReference type="Proteomes" id="UP000274578">
    <property type="component" value="Chromosome 1"/>
</dbReference>
<sequence length="224" mass="25994">MKNKQFIYTLLLLLFMLSGCKKGKQEQTQKAIDTIPMLINEVQKCSKLYTVEYRLHKIITHNDQKTIEGKLFNQDINIDIPMTKRRVAIPMDATVKSYIDFSTFSEKNVRRNGKKIEITLPDPRVTLTSTKIDHEQVRKFVNFTRSDFTDAELSDFERQGREQILKAVPQTDILENARISATRILVPLLQQLGFAEQDITIHFRNDLHSSDIPTLIDKTFEHGK</sequence>
<dbReference type="PROSITE" id="PS51257">
    <property type="entry name" value="PROKAR_LIPOPROTEIN"/>
    <property type="match status" value="1"/>
</dbReference>
<evidence type="ECO:0000313" key="1">
    <source>
        <dbReference type="EMBL" id="VEH16021.1"/>
    </source>
</evidence>
<name>A0A448L7Y8_9BACT</name>
<dbReference type="InterPro" id="IPR025324">
    <property type="entry name" value="DUF4230"/>
</dbReference>
<gene>
    <name evidence="1" type="ORF">NCTC13071_02038</name>
</gene>
<dbReference type="Pfam" id="PF14014">
    <property type="entry name" value="DUF4230"/>
    <property type="match status" value="1"/>
</dbReference>
<evidence type="ECO:0008006" key="3">
    <source>
        <dbReference type="Google" id="ProtNLM"/>
    </source>
</evidence>
<dbReference type="EMBL" id="LR134384">
    <property type="protein sequence ID" value="VEH16021.1"/>
    <property type="molecule type" value="Genomic_DNA"/>
</dbReference>
<protein>
    <recommendedName>
        <fullName evidence="3">DUF4230 domain-containing protein</fullName>
    </recommendedName>
</protein>
<dbReference type="KEGG" id="poc:NCTC13071_02038"/>
<organism evidence="1 2">
    <name type="scientific">Segatella oris</name>
    <dbReference type="NCBI Taxonomy" id="28135"/>
    <lineage>
        <taxon>Bacteria</taxon>
        <taxon>Pseudomonadati</taxon>
        <taxon>Bacteroidota</taxon>
        <taxon>Bacteroidia</taxon>
        <taxon>Bacteroidales</taxon>
        <taxon>Prevotellaceae</taxon>
        <taxon>Segatella</taxon>
    </lineage>
</organism>